<dbReference type="InterPro" id="IPR001466">
    <property type="entry name" value="Beta-lactam-related"/>
</dbReference>
<accession>A0ABP5Q272</accession>
<dbReference type="SUPFAM" id="SSF56601">
    <property type="entry name" value="beta-lactamase/transpeptidase-like"/>
    <property type="match status" value="1"/>
</dbReference>
<proteinExistence type="predicted"/>
<keyword evidence="4" id="KW-1185">Reference proteome</keyword>
<dbReference type="PANTHER" id="PTHR43283">
    <property type="entry name" value="BETA-LACTAMASE-RELATED"/>
    <property type="match status" value="1"/>
</dbReference>
<dbReference type="InterPro" id="IPR012338">
    <property type="entry name" value="Beta-lactam/transpept-like"/>
</dbReference>
<protein>
    <recommendedName>
        <fullName evidence="2">Beta-lactamase-related domain-containing protein</fullName>
    </recommendedName>
</protein>
<dbReference type="InterPro" id="IPR050789">
    <property type="entry name" value="Diverse_Enzym_Activities"/>
</dbReference>
<evidence type="ECO:0000313" key="3">
    <source>
        <dbReference type="EMBL" id="GAA2219535.1"/>
    </source>
</evidence>
<name>A0ABP5Q272_9ACTN</name>
<feature type="domain" description="Beta-lactamase-related" evidence="2">
    <location>
        <begin position="41"/>
        <end position="194"/>
    </location>
</feature>
<comment type="caution">
    <text evidence="3">The sequence shown here is derived from an EMBL/GenBank/DDBJ whole genome shotgun (WGS) entry which is preliminary data.</text>
</comment>
<feature type="chain" id="PRO_5045824540" description="Beta-lactamase-related domain-containing protein" evidence="1">
    <location>
        <begin position="30"/>
        <end position="195"/>
    </location>
</feature>
<keyword evidence="1" id="KW-0732">Signal</keyword>
<evidence type="ECO:0000256" key="1">
    <source>
        <dbReference type="SAM" id="SignalP"/>
    </source>
</evidence>
<dbReference type="EMBL" id="BAAAQX010000077">
    <property type="protein sequence ID" value="GAA2219535.1"/>
    <property type="molecule type" value="Genomic_DNA"/>
</dbReference>
<feature type="signal peptide" evidence="1">
    <location>
        <begin position="1"/>
        <end position="29"/>
    </location>
</feature>
<dbReference type="Proteomes" id="UP001499843">
    <property type="component" value="Unassembled WGS sequence"/>
</dbReference>
<reference evidence="4" key="1">
    <citation type="journal article" date="2019" name="Int. J. Syst. Evol. Microbiol.">
        <title>The Global Catalogue of Microorganisms (GCM) 10K type strain sequencing project: providing services to taxonomists for standard genome sequencing and annotation.</title>
        <authorList>
            <consortium name="The Broad Institute Genomics Platform"/>
            <consortium name="The Broad Institute Genome Sequencing Center for Infectious Disease"/>
            <person name="Wu L."/>
            <person name="Ma J."/>
        </authorList>
    </citation>
    <scope>NUCLEOTIDE SEQUENCE [LARGE SCALE GENOMIC DNA]</scope>
    <source>
        <strain evidence="4">JCM 16114</strain>
    </source>
</reference>
<dbReference type="Gene3D" id="3.40.710.10">
    <property type="entry name" value="DD-peptidase/beta-lactamase superfamily"/>
    <property type="match status" value="1"/>
</dbReference>
<dbReference type="Pfam" id="PF00144">
    <property type="entry name" value="Beta-lactamase"/>
    <property type="match status" value="1"/>
</dbReference>
<evidence type="ECO:0000313" key="4">
    <source>
        <dbReference type="Proteomes" id="UP001499843"/>
    </source>
</evidence>
<sequence length="195" mass="20171">MFSRQLTAARVVSAACAALALSVSTPATAATLAPVMVGDVQAAMEALVKSGKVVGAIGEVYVDGKRVAKGSAGSRLLDGKGGKIPSTDRYRIASQTKQMTATVIMQFVQAGKLKLDDKLGKLLPEVAKKGLVKGADEVTVQNLVQHTSGILDAENPDVDVFDTTVTHRPMDLPAVTGTGTIGTVAYANTNHILLA</sequence>
<organism evidence="3 4">
    <name type="scientific">Nonomuraea monospora</name>
    <dbReference type="NCBI Taxonomy" id="568818"/>
    <lineage>
        <taxon>Bacteria</taxon>
        <taxon>Bacillati</taxon>
        <taxon>Actinomycetota</taxon>
        <taxon>Actinomycetes</taxon>
        <taxon>Streptosporangiales</taxon>
        <taxon>Streptosporangiaceae</taxon>
        <taxon>Nonomuraea</taxon>
    </lineage>
</organism>
<evidence type="ECO:0000259" key="2">
    <source>
        <dbReference type="Pfam" id="PF00144"/>
    </source>
</evidence>
<gene>
    <name evidence="3" type="ORF">GCM10009850_120880</name>
</gene>